<dbReference type="AlphaFoldDB" id="A0AAN7S6P5"/>
<feature type="signal peptide" evidence="1">
    <location>
        <begin position="1"/>
        <end position="19"/>
    </location>
</feature>
<name>A0AAN7S6P5_9COLE</name>
<evidence type="ECO:0008006" key="4">
    <source>
        <dbReference type="Google" id="ProtNLM"/>
    </source>
</evidence>
<evidence type="ECO:0000313" key="3">
    <source>
        <dbReference type="Proteomes" id="UP001353858"/>
    </source>
</evidence>
<keyword evidence="1" id="KW-0732">Signal</keyword>
<accession>A0AAN7S6P5</accession>
<dbReference type="Proteomes" id="UP001353858">
    <property type="component" value="Unassembled WGS sequence"/>
</dbReference>
<evidence type="ECO:0000313" key="2">
    <source>
        <dbReference type="EMBL" id="KAK4873481.1"/>
    </source>
</evidence>
<proteinExistence type="predicted"/>
<sequence>MKIIVAVLAIVALATLSSGQKRFVCDPNKIYQENHCNYCSCAVVNNQLTFICTRKACLNPEYQYFRNCNPRNPIPCDNCWCLPRFGILCEL</sequence>
<reference evidence="3" key="1">
    <citation type="submission" date="2023-01" db="EMBL/GenBank/DDBJ databases">
        <title>Key to firefly adult light organ development and bioluminescence: homeobox transcription factors regulate luciferase expression and transportation to peroxisome.</title>
        <authorList>
            <person name="Fu X."/>
        </authorList>
    </citation>
    <scope>NUCLEOTIDE SEQUENCE [LARGE SCALE GENOMIC DNA]</scope>
</reference>
<comment type="caution">
    <text evidence="2">The sequence shown here is derived from an EMBL/GenBank/DDBJ whole genome shotgun (WGS) entry which is preliminary data.</text>
</comment>
<evidence type="ECO:0000256" key="1">
    <source>
        <dbReference type="SAM" id="SignalP"/>
    </source>
</evidence>
<protein>
    <recommendedName>
        <fullName evidence="4">Protease inhibitor</fullName>
    </recommendedName>
</protein>
<feature type="chain" id="PRO_5042973300" description="Protease inhibitor" evidence="1">
    <location>
        <begin position="20"/>
        <end position="91"/>
    </location>
</feature>
<organism evidence="2 3">
    <name type="scientific">Aquatica leii</name>
    <dbReference type="NCBI Taxonomy" id="1421715"/>
    <lineage>
        <taxon>Eukaryota</taxon>
        <taxon>Metazoa</taxon>
        <taxon>Ecdysozoa</taxon>
        <taxon>Arthropoda</taxon>
        <taxon>Hexapoda</taxon>
        <taxon>Insecta</taxon>
        <taxon>Pterygota</taxon>
        <taxon>Neoptera</taxon>
        <taxon>Endopterygota</taxon>
        <taxon>Coleoptera</taxon>
        <taxon>Polyphaga</taxon>
        <taxon>Elateriformia</taxon>
        <taxon>Elateroidea</taxon>
        <taxon>Lampyridae</taxon>
        <taxon>Luciolinae</taxon>
        <taxon>Aquatica</taxon>
    </lineage>
</organism>
<keyword evidence="3" id="KW-1185">Reference proteome</keyword>
<dbReference type="EMBL" id="JARPUR010000007">
    <property type="protein sequence ID" value="KAK4873481.1"/>
    <property type="molecule type" value="Genomic_DNA"/>
</dbReference>
<gene>
    <name evidence="2" type="ORF">RN001_015510</name>
</gene>